<keyword evidence="6" id="KW-0411">Iron-sulfur</keyword>
<evidence type="ECO:0000256" key="5">
    <source>
        <dbReference type="ARBA" id="ARBA00023004"/>
    </source>
</evidence>
<dbReference type="PROSITE" id="PS51918">
    <property type="entry name" value="RADICAL_SAM"/>
    <property type="match status" value="1"/>
</dbReference>
<dbReference type="GO" id="GO:0003824">
    <property type="term" value="F:catalytic activity"/>
    <property type="evidence" value="ECO:0007669"/>
    <property type="project" value="InterPro"/>
</dbReference>
<evidence type="ECO:0000313" key="9">
    <source>
        <dbReference type="Proteomes" id="UP000178647"/>
    </source>
</evidence>
<dbReference type="SFLD" id="SFLDS00029">
    <property type="entry name" value="Radical_SAM"/>
    <property type="match status" value="1"/>
</dbReference>
<dbReference type="PANTHER" id="PTHR30352:SF13">
    <property type="entry name" value="GLYCYL-RADICAL ENZYME ACTIVATING ENZYME YJJW-RELATED"/>
    <property type="match status" value="1"/>
</dbReference>
<gene>
    <name evidence="8" type="ORF">A2896_00165</name>
</gene>
<dbReference type="AlphaFoldDB" id="A0A1G2EFY3"/>
<evidence type="ECO:0000256" key="6">
    <source>
        <dbReference type="ARBA" id="ARBA00023014"/>
    </source>
</evidence>
<dbReference type="InterPro" id="IPR012840">
    <property type="entry name" value="NrdG2"/>
</dbReference>
<keyword evidence="2" id="KW-0004">4Fe-4S</keyword>
<evidence type="ECO:0000259" key="7">
    <source>
        <dbReference type="PROSITE" id="PS51918"/>
    </source>
</evidence>
<dbReference type="InterPro" id="IPR007197">
    <property type="entry name" value="rSAM"/>
</dbReference>
<dbReference type="EMBL" id="MHMH01000015">
    <property type="protein sequence ID" value="OGZ24250.1"/>
    <property type="molecule type" value="Genomic_DNA"/>
</dbReference>
<dbReference type="Pfam" id="PF04055">
    <property type="entry name" value="Radical_SAM"/>
    <property type="match status" value="1"/>
</dbReference>
<name>A0A1G2EFY3_9BACT</name>
<dbReference type="InterPro" id="IPR034457">
    <property type="entry name" value="Organic_radical-activating"/>
</dbReference>
<evidence type="ECO:0000256" key="2">
    <source>
        <dbReference type="ARBA" id="ARBA00022485"/>
    </source>
</evidence>
<dbReference type="GO" id="GO:0051539">
    <property type="term" value="F:4 iron, 4 sulfur cluster binding"/>
    <property type="evidence" value="ECO:0007669"/>
    <property type="project" value="UniProtKB-KW"/>
</dbReference>
<dbReference type="CDD" id="cd01335">
    <property type="entry name" value="Radical_SAM"/>
    <property type="match status" value="1"/>
</dbReference>
<dbReference type="GO" id="GO:0046872">
    <property type="term" value="F:metal ion binding"/>
    <property type="evidence" value="ECO:0007669"/>
    <property type="project" value="UniProtKB-KW"/>
</dbReference>
<comment type="cofactor">
    <cofactor evidence="1">
        <name>[4Fe-4S] cluster</name>
        <dbReference type="ChEBI" id="CHEBI:49883"/>
    </cofactor>
</comment>
<sequence>MLIGGLQKNTLIDFPGRLAATVFLCSCNFRCPWCYSRELVLPEAIENQPKIPEKDFFDFLEQRRGLLEGVVVCGGEPTMNKDLPEFIKKIKDLGYLVKLDTNGSNPEMLKKLISKKAKRDSLSSSTSFPQSGNSLVDYVAMDVKLPKERYQEVLGVDVKKIDESIKILKKGEVDYEFRSTIVPTIHTKEDIVEIAKWIGGRGRYYLQNFRPEKTIDPEFEKLKPYPEEYLMEIKKAIAPFFEICKIR</sequence>
<evidence type="ECO:0000313" key="8">
    <source>
        <dbReference type="EMBL" id="OGZ24250.1"/>
    </source>
</evidence>
<dbReference type="STRING" id="1801672.A2896_00165"/>
<comment type="caution">
    <text evidence="8">The sequence shown here is derived from an EMBL/GenBank/DDBJ whole genome shotgun (WGS) entry which is preliminary data.</text>
</comment>
<dbReference type="SFLD" id="SFLDG01094">
    <property type="entry name" value="Uncharacterised_Radical_SAM_Su"/>
    <property type="match status" value="1"/>
</dbReference>
<keyword evidence="3" id="KW-0949">S-adenosyl-L-methionine</keyword>
<proteinExistence type="predicted"/>
<keyword evidence="5" id="KW-0408">Iron</keyword>
<organism evidence="8 9">
    <name type="scientific">Candidatus Nealsonbacteria bacterium RIFCSPLOWO2_01_FULL_43_32</name>
    <dbReference type="NCBI Taxonomy" id="1801672"/>
    <lineage>
        <taxon>Bacteria</taxon>
        <taxon>Candidatus Nealsoniibacteriota</taxon>
    </lineage>
</organism>
<dbReference type="SUPFAM" id="SSF102114">
    <property type="entry name" value="Radical SAM enzymes"/>
    <property type="match status" value="1"/>
</dbReference>
<evidence type="ECO:0000256" key="1">
    <source>
        <dbReference type="ARBA" id="ARBA00001966"/>
    </source>
</evidence>
<evidence type="ECO:0000256" key="3">
    <source>
        <dbReference type="ARBA" id="ARBA00022691"/>
    </source>
</evidence>
<dbReference type="InterPro" id="IPR058240">
    <property type="entry name" value="rSAM_sf"/>
</dbReference>
<dbReference type="Gene3D" id="3.20.20.70">
    <property type="entry name" value="Aldolase class I"/>
    <property type="match status" value="1"/>
</dbReference>
<dbReference type="Proteomes" id="UP000178647">
    <property type="component" value="Unassembled WGS sequence"/>
</dbReference>
<dbReference type="InterPro" id="IPR013785">
    <property type="entry name" value="Aldolase_TIM"/>
</dbReference>
<evidence type="ECO:0000256" key="4">
    <source>
        <dbReference type="ARBA" id="ARBA00022723"/>
    </source>
</evidence>
<dbReference type="PANTHER" id="PTHR30352">
    <property type="entry name" value="PYRUVATE FORMATE-LYASE-ACTIVATING ENZYME"/>
    <property type="match status" value="1"/>
</dbReference>
<keyword evidence="4" id="KW-0479">Metal-binding</keyword>
<accession>A0A1G2EFY3</accession>
<protein>
    <submittedName>
        <fullName evidence="8">Anaerobic ribonucleoside-triphosphate reductase activating protein</fullName>
    </submittedName>
</protein>
<feature type="domain" description="Radical SAM core" evidence="7">
    <location>
        <begin position="14"/>
        <end position="242"/>
    </location>
</feature>
<reference evidence="8 9" key="1">
    <citation type="journal article" date="2016" name="Nat. Commun.">
        <title>Thousands of microbial genomes shed light on interconnected biogeochemical processes in an aquifer system.</title>
        <authorList>
            <person name="Anantharaman K."/>
            <person name="Brown C.T."/>
            <person name="Hug L.A."/>
            <person name="Sharon I."/>
            <person name="Castelle C.J."/>
            <person name="Probst A.J."/>
            <person name="Thomas B.C."/>
            <person name="Singh A."/>
            <person name="Wilkins M.J."/>
            <person name="Karaoz U."/>
            <person name="Brodie E.L."/>
            <person name="Williams K.H."/>
            <person name="Hubbard S.S."/>
            <person name="Banfield J.F."/>
        </authorList>
    </citation>
    <scope>NUCLEOTIDE SEQUENCE [LARGE SCALE GENOMIC DNA]</scope>
</reference>